<protein>
    <recommendedName>
        <fullName evidence="2">Peptidoglycan binding-like domain-containing protein</fullName>
    </recommendedName>
</protein>
<dbReference type="InterPro" id="IPR036365">
    <property type="entry name" value="PGBD-like_sf"/>
</dbReference>
<reference evidence="3" key="1">
    <citation type="submission" date="2019-08" db="EMBL/GenBank/DDBJ databases">
        <authorList>
            <person name="Kucharzyk K."/>
            <person name="Murdoch R.W."/>
            <person name="Higgins S."/>
            <person name="Loffler F."/>
        </authorList>
    </citation>
    <scope>NUCLEOTIDE SEQUENCE</scope>
</reference>
<accession>A0A645EDY1</accession>
<feature type="region of interest" description="Disordered" evidence="1">
    <location>
        <begin position="172"/>
        <end position="199"/>
    </location>
</feature>
<feature type="domain" description="Peptidoglycan binding-like" evidence="2">
    <location>
        <begin position="15"/>
        <end position="52"/>
    </location>
</feature>
<evidence type="ECO:0000259" key="2">
    <source>
        <dbReference type="Pfam" id="PF01471"/>
    </source>
</evidence>
<feature type="compositionally biased region" description="Acidic residues" evidence="1">
    <location>
        <begin position="180"/>
        <end position="199"/>
    </location>
</feature>
<feature type="domain" description="Peptidoglycan binding-like" evidence="2">
    <location>
        <begin position="87"/>
        <end position="146"/>
    </location>
</feature>
<dbReference type="InterPro" id="IPR036366">
    <property type="entry name" value="PGBDSf"/>
</dbReference>
<dbReference type="InterPro" id="IPR002477">
    <property type="entry name" value="Peptidoglycan-bd-like"/>
</dbReference>
<proteinExistence type="predicted"/>
<dbReference type="SUPFAM" id="SSF47090">
    <property type="entry name" value="PGBD-like"/>
    <property type="match status" value="2"/>
</dbReference>
<organism evidence="3">
    <name type="scientific">bioreactor metagenome</name>
    <dbReference type="NCBI Taxonomy" id="1076179"/>
    <lineage>
        <taxon>unclassified sequences</taxon>
        <taxon>metagenomes</taxon>
        <taxon>ecological metagenomes</taxon>
    </lineage>
</organism>
<sequence length="199" mass="21966">MINLINTIFVPIKSLKEDGGFGALTEASVMEFQKIYNYIADGIVSRQTWNRLTSTYNEVASKCIFSDRTCVGTKSYAGTPLKRGSAGNEVRYIQARLKLIYQYLPIIGEVEIDSIFGAQTEKTVMSIQRLFGLVPDGIVGQTTFNLINYIYCASDYGCLSKPSASGISVISEADLPVSTDPDEEPETSAEWEDIQESNQ</sequence>
<gene>
    <name evidence="3" type="ORF">SDC9_145992</name>
</gene>
<comment type="caution">
    <text evidence="3">The sequence shown here is derived from an EMBL/GenBank/DDBJ whole genome shotgun (WGS) entry which is preliminary data.</text>
</comment>
<evidence type="ECO:0000313" key="3">
    <source>
        <dbReference type="EMBL" id="MPM98802.1"/>
    </source>
</evidence>
<dbReference type="Gene3D" id="1.10.101.10">
    <property type="entry name" value="PGBD-like superfamily/PGBD"/>
    <property type="match status" value="2"/>
</dbReference>
<dbReference type="Pfam" id="PF01471">
    <property type="entry name" value="PG_binding_1"/>
    <property type="match status" value="2"/>
</dbReference>
<dbReference type="AlphaFoldDB" id="A0A645EDY1"/>
<evidence type="ECO:0000256" key="1">
    <source>
        <dbReference type="SAM" id="MobiDB-lite"/>
    </source>
</evidence>
<name>A0A645EDY1_9ZZZZ</name>
<dbReference type="EMBL" id="VSSQ01044935">
    <property type="protein sequence ID" value="MPM98802.1"/>
    <property type="molecule type" value="Genomic_DNA"/>
</dbReference>